<name>A0ABP7X533_9ACTN</name>
<gene>
    <name evidence="1" type="ORF">GCM10022214_83880</name>
</gene>
<comment type="caution">
    <text evidence="1">The sequence shown here is derived from an EMBL/GenBank/DDBJ whole genome shotgun (WGS) entry which is preliminary data.</text>
</comment>
<organism evidence="1 2">
    <name type="scientific">Actinomadura miaoliensis</name>
    <dbReference type="NCBI Taxonomy" id="430685"/>
    <lineage>
        <taxon>Bacteria</taxon>
        <taxon>Bacillati</taxon>
        <taxon>Actinomycetota</taxon>
        <taxon>Actinomycetes</taxon>
        <taxon>Streptosporangiales</taxon>
        <taxon>Thermomonosporaceae</taxon>
        <taxon>Actinomadura</taxon>
    </lineage>
</organism>
<proteinExistence type="predicted"/>
<accession>A0ABP7X533</accession>
<dbReference type="EMBL" id="BAAAZG010000080">
    <property type="protein sequence ID" value="GAA4104566.1"/>
    <property type="molecule type" value="Genomic_DNA"/>
</dbReference>
<dbReference type="Proteomes" id="UP001500683">
    <property type="component" value="Unassembled WGS sequence"/>
</dbReference>
<evidence type="ECO:0000313" key="2">
    <source>
        <dbReference type="Proteomes" id="UP001500683"/>
    </source>
</evidence>
<evidence type="ECO:0000313" key="1">
    <source>
        <dbReference type="EMBL" id="GAA4104566.1"/>
    </source>
</evidence>
<reference evidence="2" key="1">
    <citation type="journal article" date="2019" name="Int. J. Syst. Evol. Microbiol.">
        <title>The Global Catalogue of Microorganisms (GCM) 10K type strain sequencing project: providing services to taxonomists for standard genome sequencing and annotation.</title>
        <authorList>
            <consortium name="The Broad Institute Genomics Platform"/>
            <consortium name="The Broad Institute Genome Sequencing Center for Infectious Disease"/>
            <person name="Wu L."/>
            <person name="Ma J."/>
        </authorList>
    </citation>
    <scope>NUCLEOTIDE SEQUENCE [LARGE SCALE GENOMIC DNA]</scope>
    <source>
        <strain evidence="2">JCM 16702</strain>
    </source>
</reference>
<sequence>MAVACGRLAALAAPGRRGGERPAHRLQWREDVDAWSARDASPARRDVLVGSFPAGARENDAYGLGRPGDGVLVRAELVRAELVRAERLPAPYAEGRALLEALGG</sequence>
<keyword evidence="2" id="KW-1185">Reference proteome</keyword>
<protein>
    <submittedName>
        <fullName evidence="1">Uncharacterized protein</fullName>
    </submittedName>
</protein>